<evidence type="ECO:0000313" key="1">
    <source>
        <dbReference type="EMBL" id="RKP04088.1"/>
    </source>
</evidence>
<dbReference type="EMBL" id="ML014114">
    <property type="protein sequence ID" value="RKP04088.1"/>
    <property type="molecule type" value="Genomic_DNA"/>
</dbReference>
<reference evidence="2" key="1">
    <citation type="journal article" date="2018" name="Nat. Microbiol.">
        <title>Leveraging single-cell genomics to expand the fungal tree of life.</title>
        <authorList>
            <person name="Ahrendt S.R."/>
            <person name="Quandt C.A."/>
            <person name="Ciobanu D."/>
            <person name="Clum A."/>
            <person name="Salamov A."/>
            <person name="Andreopoulos B."/>
            <person name="Cheng J.F."/>
            <person name="Woyke T."/>
            <person name="Pelin A."/>
            <person name="Henrissat B."/>
            <person name="Reynolds N.K."/>
            <person name="Benny G.L."/>
            <person name="Smith M.E."/>
            <person name="James T.Y."/>
            <person name="Grigoriev I.V."/>
        </authorList>
    </citation>
    <scope>NUCLEOTIDE SEQUENCE [LARGE SCALE GENOMIC DNA]</scope>
    <source>
        <strain evidence="2">ATCC 52028</strain>
    </source>
</reference>
<keyword evidence="2" id="KW-1185">Reference proteome</keyword>
<organism evidence="1 2">
    <name type="scientific">Caulochytrium protostelioides</name>
    <dbReference type="NCBI Taxonomy" id="1555241"/>
    <lineage>
        <taxon>Eukaryota</taxon>
        <taxon>Fungi</taxon>
        <taxon>Fungi incertae sedis</taxon>
        <taxon>Chytridiomycota</taxon>
        <taxon>Chytridiomycota incertae sedis</taxon>
        <taxon>Chytridiomycetes</taxon>
        <taxon>Caulochytriales</taxon>
        <taxon>Caulochytriaceae</taxon>
        <taxon>Caulochytrium</taxon>
    </lineage>
</organism>
<accession>A0A4P9XEW9</accession>
<sequence>MAEPPAAEPRVAAPRAATAAAAQTWAFAWSRYAMTLADRATGRDLASVRARVPSDDARNRHTETRLVQLAQTLDATAVDCREVQSHLHTCFATLGLASAVEAETAGPTRGLAAATARIARLRRQVDPA</sequence>
<dbReference type="Proteomes" id="UP000274922">
    <property type="component" value="Unassembled WGS sequence"/>
</dbReference>
<name>A0A4P9XEW9_9FUNG</name>
<proteinExistence type="predicted"/>
<gene>
    <name evidence="1" type="ORF">CXG81DRAFT_23345</name>
</gene>
<dbReference type="AlphaFoldDB" id="A0A4P9XEW9"/>
<evidence type="ECO:0000313" key="2">
    <source>
        <dbReference type="Proteomes" id="UP000274922"/>
    </source>
</evidence>
<protein>
    <submittedName>
        <fullName evidence="1">Uncharacterized protein</fullName>
    </submittedName>
</protein>